<comment type="catalytic activity">
    <reaction evidence="2">
        <text>2 GTP = 3',3'-c-di-GMP + 2 diphosphate</text>
        <dbReference type="Rhea" id="RHEA:24898"/>
        <dbReference type="ChEBI" id="CHEBI:33019"/>
        <dbReference type="ChEBI" id="CHEBI:37565"/>
        <dbReference type="ChEBI" id="CHEBI:58805"/>
        <dbReference type="EC" id="2.7.7.65"/>
    </reaction>
</comment>
<feature type="modified residue" description="4-aspartylphosphate" evidence="3">
    <location>
        <position position="303"/>
    </location>
</feature>
<dbReference type="EC" id="2.7.7.65" evidence="1"/>
<dbReference type="NCBIfam" id="TIGR00254">
    <property type="entry name" value="GGDEF"/>
    <property type="match status" value="1"/>
</dbReference>
<dbReference type="PROSITE" id="PS50110">
    <property type="entry name" value="RESPONSE_REGULATORY"/>
    <property type="match status" value="1"/>
</dbReference>
<evidence type="ECO:0000313" key="6">
    <source>
        <dbReference type="EMBL" id="RMI26373.1"/>
    </source>
</evidence>
<gene>
    <name evidence="6" type="ORF">EBE87_03575</name>
</gene>
<dbReference type="Gene3D" id="3.30.70.270">
    <property type="match status" value="1"/>
</dbReference>
<dbReference type="EMBL" id="RFLX01000002">
    <property type="protein sequence ID" value="RMI26373.1"/>
    <property type="molecule type" value="Genomic_DNA"/>
</dbReference>
<feature type="domain" description="Response regulatory" evidence="4">
    <location>
        <begin position="254"/>
        <end position="370"/>
    </location>
</feature>
<dbReference type="InterPro" id="IPR050469">
    <property type="entry name" value="Diguanylate_Cyclase"/>
</dbReference>
<keyword evidence="3" id="KW-0597">Phosphoprotein</keyword>
<organism evidence="6 7">
    <name type="scientific">Teichococcus wenyumeiae</name>
    <dbReference type="NCBI Taxonomy" id="2478470"/>
    <lineage>
        <taxon>Bacteria</taxon>
        <taxon>Pseudomonadati</taxon>
        <taxon>Pseudomonadota</taxon>
        <taxon>Alphaproteobacteria</taxon>
        <taxon>Acetobacterales</taxon>
        <taxon>Roseomonadaceae</taxon>
        <taxon>Roseomonas</taxon>
    </lineage>
</organism>
<dbReference type="InterPro" id="IPR036641">
    <property type="entry name" value="HPT_dom_sf"/>
</dbReference>
<evidence type="ECO:0000259" key="5">
    <source>
        <dbReference type="PROSITE" id="PS50887"/>
    </source>
</evidence>
<comment type="caution">
    <text evidence="6">The sequence shown here is derived from an EMBL/GenBank/DDBJ whole genome shotgun (WGS) entry which is preliminary data.</text>
</comment>
<feature type="domain" description="GGDEF" evidence="5">
    <location>
        <begin position="410"/>
        <end position="542"/>
    </location>
</feature>
<reference evidence="6 7" key="1">
    <citation type="submission" date="2018-10" db="EMBL/GenBank/DDBJ databases">
        <title>Roseomonas sp. nov., isolated from feces of Tibetan antelopes in the Qinghai-Tibet plateau, China.</title>
        <authorList>
            <person name="Tian Z."/>
        </authorList>
    </citation>
    <scope>NUCLEOTIDE SEQUENCE [LARGE SCALE GENOMIC DNA]</scope>
    <source>
        <strain evidence="6 7">Z23</strain>
    </source>
</reference>
<dbReference type="PANTHER" id="PTHR45138">
    <property type="entry name" value="REGULATORY COMPONENTS OF SENSORY TRANSDUCTION SYSTEM"/>
    <property type="match status" value="1"/>
</dbReference>
<dbReference type="CDD" id="cd17546">
    <property type="entry name" value="REC_hyHK_CKI1_RcsC-like"/>
    <property type="match status" value="1"/>
</dbReference>
<dbReference type="PROSITE" id="PS50887">
    <property type="entry name" value="GGDEF"/>
    <property type="match status" value="1"/>
</dbReference>
<evidence type="ECO:0000256" key="1">
    <source>
        <dbReference type="ARBA" id="ARBA00012528"/>
    </source>
</evidence>
<sequence length="543" mass="57823">MADAAQDEIRDALRRLRAEGVQRLGERVDEVVAGWASLAARPAWDEDARQGARSLAAAAHRLAGAGGTFDFPAISAAAAPLEVMLMGLGDGGADRAEQIGQTTQLVQAVHEAWMAGPTARGAPQAEATVAREQEGAEAIFLFALPPEMAALSAVVGNLGYPLEQVAGLAGLAAEPQRRLTAAVVDDSLPDALEICAALSGRCPVILLAEQGSFPVRLAAARAGVAAVVAKPLEVNELADWLDHFAGQGGDARYSILVVDDDPLLAEAYALALRRAGMVVTLVSDPSRAIDALSAAQPDLILMDVQMPGVDGIELARVIRQTRRHLSVPIVFLSAEQDTGRQILARRLGGDDFIPKPVDLDRLVTLVRLRAERARSLRAVMESDSLTGLLNHARFKERLALELERARRDKTELCLAIIDLDHFKSVNDNHGHLVGDRVIRGLARSLQKHLRRTDVVGRYGGEEFAALLLGTPPAAAASLMSRIRERFSATPFDGAQGPFGVTFSAGIASSTRHPEAEALISAADACLYAAKRAGRNRVNWDACP</sequence>
<dbReference type="InterPro" id="IPR001789">
    <property type="entry name" value="Sig_transdc_resp-reg_receiver"/>
</dbReference>
<dbReference type="SMART" id="SM00448">
    <property type="entry name" value="REC"/>
    <property type="match status" value="1"/>
</dbReference>
<evidence type="ECO:0000313" key="7">
    <source>
        <dbReference type="Proteomes" id="UP000274097"/>
    </source>
</evidence>
<dbReference type="CDD" id="cd01949">
    <property type="entry name" value="GGDEF"/>
    <property type="match status" value="1"/>
</dbReference>
<dbReference type="SMART" id="SM00267">
    <property type="entry name" value="GGDEF"/>
    <property type="match status" value="1"/>
</dbReference>
<dbReference type="Pfam" id="PF00072">
    <property type="entry name" value="Response_reg"/>
    <property type="match status" value="1"/>
</dbReference>
<dbReference type="InterPro" id="IPR029787">
    <property type="entry name" value="Nucleotide_cyclase"/>
</dbReference>
<dbReference type="InterPro" id="IPR043128">
    <property type="entry name" value="Rev_trsase/Diguanyl_cyclase"/>
</dbReference>
<evidence type="ECO:0000256" key="3">
    <source>
        <dbReference type="PROSITE-ProRule" id="PRU00169"/>
    </source>
</evidence>
<proteinExistence type="predicted"/>
<evidence type="ECO:0000256" key="2">
    <source>
        <dbReference type="ARBA" id="ARBA00034247"/>
    </source>
</evidence>
<dbReference type="SUPFAM" id="SSF55073">
    <property type="entry name" value="Nucleotide cyclase"/>
    <property type="match status" value="1"/>
</dbReference>
<dbReference type="SUPFAM" id="SSF47226">
    <property type="entry name" value="Histidine-containing phosphotransfer domain, HPT domain"/>
    <property type="match status" value="1"/>
</dbReference>
<dbReference type="RefSeq" id="WP_122139882.1">
    <property type="nucleotide sequence ID" value="NZ_RFLX01000002.1"/>
</dbReference>
<keyword evidence="7" id="KW-1185">Reference proteome</keyword>
<dbReference type="Gene3D" id="3.40.50.2300">
    <property type="match status" value="2"/>
</dbReference>
<accession>A0ABX9VNJ7</accession>
<dbReference type="InterPro" id="IPR000160">
    <property type="entry name" value="GGDEF_dom"/>
</dbReference>
<protein>
    <recommendedName>
        <fullName evidence="1">diguanylate cyclase</fullName>
        <ecNumber evidence="1">2.7.7.65</ecNumber>
    </recommendedName>
</protein>
<evidence type="ECO:0000259" key="4">
    <source>
        <dbReference type="PROSITE" id="PS50110"/>
    </source>
</evidence>
<dbReference type="InterPro" id="IPR011006">
    <property type="entry name" value="CheY-like_superfamily"/>
</dbReference>
<dbReference type="SUPFAM" id="SSF52172">
    <property type="entry name" value="CheY-like"/>
    <property type="match status" value="2"/>
</dbReference>
<dbReference type="PANTHER" id="PTHR45138:SF9">
    <property type="entry name" value="DIGUANYLATE CYCLASE DGCM-RELATED"/>
    <property type="match status" value="1"/>
</dbReference>
<dbReference type="Proteomes" id="UP000274097">
    <property type="component" value="Unassembled WGS sequence"/>
</dbReference>
<name>A0ABX9VNJ7_9PROT</name>
<dbReference type="Pfam" id="PF00990">
    <property type="entry name" value="GGDEF"/>
    <property type="match status" value="1"/>
</dbReference>